<keyword evidence="3" id="KW-1185">Reference proteome</keyword>
<proteinExistence type="predicted"/>
<feature type="transmembrane region" description="Helical" evidence="1">
    <location>
        <begin position="6"/>
        <end position="24"/>
    </location>
</feature>
<reference evidence="3" key="2">
    <citation type="submission" date="2016-01" db="EMBL/GenBank/DDBJ databases">
        <title>Diatom-associated endosymboitic cyanobacterium lacks core nitrogen metabolism enzymes.</title>
        <authorList>
            <person name="Hilton J.A."/>
            <person name="Foster R.A."/>
            <person name="Tripp H.J."/>
            <person name="Carter B.J."/>
            <person name="Zehr J.P."/>
            <person name="Villareal T.A."/>
        </authorList>
    </citation>
    <scope>NUCLEOTIDE SEQUENCE [LARGE SCALE GENOMIC DNA]</scope>
    <source>
        <strain evidence="3">HH01</strain>
    </source>
</reference>
<reference evidence="2 3" key="1">
    <citation type="submission" date="2012-05" db="EMBL/GenBank/DDBJ databases">
        <authorList>
            <person name="Hilton J."/>
        </authorList>
    </citation>
    <scope>NUCLEOTIDE SEQUENCE [LARGE SCALE GENOMIC DNA]</scope>
    <source>
        <strain evidence="2 3">HH01</strain>
    </source>
</reference>
<evidence type="ECO:0000256" key="1">
    <source>
        <dbReference type="SAM" id="Phobius"/>
    </source>
</evidence>
<organism evidence="2 3">
    <name type="scientific">Richelia intracellularis HH01</name>
    <dbReference type="NCBI Taxonomy" id="1165094"/>
    <lineage>
        <taxon>Bacteria</taxon>
        <taxon>Bacillati</taxon>
        <taxon>Cyanobacteriota</taxon>
        <taxon>Cyanophyceae</taxon>
        <taxon>Nostocales</taxon>
        <taxon>Nostocaceae</taxon>
        <taxon>Richelia</taxon>
    </lineage>
</organism>
<keyword evidence="1" id="KW-0472">Membrane</keyword>
<dbReference type="InterPro" id="IPR021919">
    <property type="entry name" value="CCB1"/>
</dbReference>
<comment type="caution">
    <text evidence="2">The sequence shown here is derived from an EMBL/GenBank/DDBJ whole genome shotgun (WGS) entry which is preliminary data.</text>
</comment>
<feature type="transmembrane region" description="Helical" evidence="1">
    <location>
        <begin position="109"/>
        <end position="128"/>
    </location>
</feature>
<accession>M1X502</accession>
<name>M1X502_9NOST</name>
<keyword evidence="1" id="KW-0812">Transmembrane</keyword>
<protein>
    <recommendedName>
        <fullName evidence="4">Cofactor assembly of complex C subunit B</fullName>
    </recommendedName>
</protein>
<gene>
    <name evidence="2" type="ORF">RINTHH_8160</name>
</gene>
<feature type="transmembrane region" description="Helical" evidence="1">
    <location>
        <begin position="81"/>
        <end position="103"/>
    </location>
</feature>
<evidence type="ECO:0000313" key="2">
    <source>
        <dbReference type="EMBL" id="CCH66971.1"/>
    </source>
</evidence>
<keyword evidence="1" id="KW-1133">Transmembrane helix</keyword>
<evidence type="ECO:0008006" key="4">
    <source>
        <dbReference type="Google" id="ProtNLM"/>
    </source>
</evidence>
<dbReference type="Pfam" id="PF12046">
    <property type="entry name" value="CCB1"/>
    <property type="match status" value="1"/>
</dbReference>
<evidence type="ECO:0000313" key="3">
    <source>
        <dbReference type="Proteomes" id="UP000053051"/>
    </source>
</evidence>
<dbReference type="RefSeq" id="WP_008233027.1">
    <property type="nucleotide sequence ID" value="NZ_CAIY01000029.1"/>
</dbReference>
<dbReference type="Proteomes" id="UP000053051">
    <property type="component" value="Unassembled WGS sequence"/>
</dbReference>
<dbReference type="AlphaFoldDB" id="M1X502"/>
<dbReference type="PANTHER" id="PTHR35302:SF1">
    <property type="entry name" value="PROTEIN COFACTOR ASSEMBLY OF COMPLEX C SUBUNIT B CCB1, CHLOROPLASTIC"/>
    <property type="match status" value="1"/>
</dbReference>
<dbReference type="OrthoDB" id="513241at2"/>
<dbReference type="PANTHER" id="PTHR35302">
    <property type="match status" value="1"/>
</dbReference>
<sequence length="176" mass="20135">MNIITLPSTLILSLLLAVGLLFFVRASTKERLQSLELIGKQDENTLINQLQEYFQTRSYRVAAVDRKQNQVIFEGFVKPSWFLAIFLSTLSAIGILCLSLVMSYLFPKLMWLFFGMIGISPMSGIFYWKKAGKLEKVILKLSNQDNKPYDSSKITVIAHRDELLGLQKKLQLKQID</sequence>
<dbReference type="STRING" id="1165094.RINTHH_8160"/>
<dbReference type="EMBL" id="CAIY01000029">
    <property type="protein sequence ID" value="CCH66971.1"/>
    <property type="molecule type" value="Genomic_DNA"/>
</dbReference>